<evidence type="ECO:0000256" key="1">
    <source>
        <dbReference type="ARBA" id="ARBA00004613"/>
    </source>
</evidence>
<dbReference type="PANTHER" id="PTHR32305:SF15">
    <property type="entry name" value="PROTEIN RHSA-RELATED"/>
    <property type="match status" value="1"/>
</dbReference>
<keyword evidence="2" id="KW-0964">Secreted</keyword>
<dbReference type="InterPro" id="IPR030934">
    <property type="entry name" value="Intein_C"/>
</dbReference>
<name>A0A4Y8PXR6_9BACL</name>
<dbReference type="InterPro" id="IPR031325">
    <property type="entry name" value="RHS_repeat"/>
</dbReference>
<dbReference type="SMART" id="SM00306">
    <property type="entry name" value="HintN"/>
    <property type="match status" value="1"/>
</dbReference>
<dbReference type="SUPFAM" id="SSF51294">
    <property type="entry name" value="Hedgehog/intein (Hint) domain"/>
    <property type="match status" value="1"/>
</dbReference>
<dbReference type="Pfam" id="PF25023">
    <property type="entry name" value="TEN_YD-shell"/>
    <property type="match status" value="1"/>
</dbReference>
<proteinExistence type="predicted"/>
<dbReference type="Pfam" id="PF14449">
    <property type="entry name" value="PT-TG"/>
    <property type="match status" value="1"/>
</dbReference>
<dbReference type="GO" id="GO:0005576">
    <property type="term" value="C:extracellular region"/>
    <property type="evidence" value="ECO:0007669"/>
    <property type="project" value="UniProtKB-SubCell"/>
</dbReference>
<accession>A0A4Y8PXR6</accession>
<dbReference type="InterPro" id="IPR056823">
    <property type="entry name" value="TEN-like_YD-shell"/>
</dbReference>
<dbReference type="NCBIfam" id="TIGR01445">
    <property type="entry name" value="intein_Nterm"/>
    <property type="match status" value="1"/>
</dbReference>
<comment type="subcellular location">
    <subcellularLocation>
        <location evidence="1">Secreted</location>
    </subcellularLocation>
</comment>
<evidence type="ECO:0000259" key="4">
    <source>
        <dbReference type="SMART" id="SM00306"/>
    </source>
</evidence>
<dbReference type="Pfam" id="PF07591">
    <property type="entry name" value="PT-HINT"/>
    <property type="match status" value="1"/>
</dbReference>
<dbReference type="InterPro" id="IPR036844">
    <property type="entry name" value="Hint_dom_sf"/>
</dbReference>
<organism evidence="5 6">
    <name type="scientific">Paenibacillus athensensis</name>
    <dbReference type="NCBI Taxonomy" id="1967502"/>
    <lineage>
        <taxon>Bacteria</taxon>
        <taxon>Bacillati</taxon>
        <taxon>Bacillota</taxon>
        <taxon>Bacilli</taxon>
        <taxon>Bacillales</taxon>
        <taxon>Paenibacillaceae</taxon>
        <taxon>Paenibacillus</taxon>
    </lineage>
</organism>
<dbReference type="GO" id="GO:0016539">
    <property type="term" value="P:intein-mediated protein splicing"/>
    <property type="evidence" value="ECO:0007669"/>
    <property type="project" value="InterPro"/>
</dbReference>
<dbReference type="Gene3D" id="2.170.16.10">
    <property type="entry name" value="Hedgehog/Intein (Hint) domain"/>
    <property type="match status" value="1"/>
</dbReference>
<dbReference type="PROSITE" id="PS50818">
    <property type="entry name" value="INTEIN_C_TER"/>
    <property type="match status" value="1"/>
</dbReference>
<dbReference type="InterPro" id="IPR006141">
    <property type="entry name" value="Intein_N"/>
</dbReference>
<gene>
    <name evidence="5" type="ORF">B5M42_15555</name>
</gene>
<protein>
    <recommendedName>
        <fullName evidence="4">Hint domain-containing protein</fullName>
    </recommendedName>
</protein>
<dbReference type="InterPro" id="IPR003587">
    <property type="entry name" value="Hint_dom_N"/>
</dbReference>
<dbReference type="AlphaFoldDB" id="A0A4Y8PXR6"/>
<evidence type="ECO:0000256" key="3">
    <source>
        <dbReference type="ARBA" id="ARBA00022737"/>
    </source>
</evidence>
<dbReference type="EMBL" id="MYFO01000021">
    <property type="protein sequence ID" value="TFE86041.1"/>
    <property type="molecule type" value="Genomic_DNA"/>
</dbReference>
<dbReference type="PROSITE" id="PS50817">
    <property type="entry name" value="INTEIN_N_TER"/>
    <property type="match status" value="1"/>
</dbReference>
<comment type="caution">
    <text evidence="5">The sequence shown here is derived from an EMBL/GenBank/DDBJ whole genome shotgun (WGS) entry which is preliminary data.</text>
</comment>
<keyword evidence="3" id="KW-0677">Repeat</keyword>
<dbReference type="NCBIfam" id="TIGR01643">
    <property type="entry name" value="YD_repeat_2x"/>
    <property type="match status" value="2"/>
</dbReference>
<dbReference type="Pfam" id="PF05593">
    <property type="entry name" value="RHS_repeat"/>
    <property type="match status" value="1"/>
</dbReference>
<dbReference type="InterPro" id="IPR006530">
    <property type="entry name" value="YD"/>
</dbReference>
<dbReference type="Proteomes" id="UP000298246">
    <property type="component" value="Unassembled WGS sequence"/>
</dbReference>
<feature type="domain" description="Hint" evidence="4">
    <location>
        <begin position="425"/>
        <end position="519"/>
    </location>
</feature>
<dbReference type="InterPro" id="IPR027797">
    <property type="entry name" value="PT-TG_dom"/>
</dbReference>
<sequence>MVQYTYDEAGNLISIVYPGNKIVSYTYDEANQLVQVEDWQQHQTHYEYDSQGLLVKITRPDGSVETRSYDAVGQLTGLQDLAADGTVIQRNTLSYDANGNLSEQQSDIEQQMFPVAQDTMTYGADNRLATFNGNETSFDANGNLLHGPLQGSIQAFEYDARNQLIAAGGFSYDYDAEGNRISRRYAGVETRFVVDSLLSNVIMETNSSNQPQTYYVYGLELISQLGADGSYKLYHFNSNGNTMALSNIEGAVTDRYAYDSFGELTLRQGDTTNPFLFDGRDGIMTDDNGLLYMRARYYNPEIKRFMNEDTYQGEIQDPLTLNQYSYVENNPLIKVDPSGHCGFSSRDQKTDCIIDFIPVVGSAKAASEVITGRNPITKEELSPGDRAISAVGLLPEGKVIAKGAKLLGKSVSKGFKAVKKLLEACNCFAAGTKVLTDEGEKNIEDIEVGDKVLSKDEATGEVGYKEVTATFNHETDEIYKIHVGGLTIESTFNHPFYVEGKGWTFVKDLKVGDLLVQSDGNTLKIESIELLHKHVTVYNMTVDEFHTYFVSDLGIWVHNTSCFNWSAIKGTQPVIDGTNIPRSFVINGLKVNGKEVWVGGNATKHMGEFVTSANKAGGGLLSENEIMESFMNAAKLAAKQELKHGDNRLFVGGWEIGINGETGVIYHALMK</sequence>
<evidence type="ECO:0000313" key="5">
    <source>
        <dbReference type="EMBL" id="TFE86041.1"/>
    </source>
</evidence>
<dbReference type="InterPro" id="IPR050708">
    <property type="entry name" value="T6SS_VgrG/RHS"/>
</dbReference>
<evidence type="ECO:0000256" key="2">
    <source>
        <dbReference type="ARBA" id="ARBA00022525"/>
    </source>
</evidence>
<dbReference type="CDD" id="cd00081">
    <property type="entry name" value="Hint"/>
    <property type="match status" value="1"/>
</dbReference>
<dbReference type="InterPro" id="IPR022385">
    <property type="entry name" value="Rhs_assc_core"/>
</dbReference>
<dbReference type="Gene3D" id="2.180.10.10">
    <property type="entry name" value="RHS repeat-associated core"/>
    <property type="match status" value="2"/>
</dbReference>
<reference evidence="5 6" key="1">
    <citation type="submission" date="2017-03" db="EMBL/GenBank/DDBJ databases">
        <title>Isolation of Levoglucosan Utilizing Bacteria.</title>
        <authorList>
            <person name="Arya A.S."/>
        </authorList>
    </citation>
    <scope>NUCLEOTIDE SEQUENCE [LARGE SCALE GENOMIC DNA]</scope>
    <source>
        <strain evidence="5 6">MEC069</strain>
    </source>
</reference>
<evidence type="ECO:0000313" key="6">
    <source>
        <dbReference type="Proteomes" id="UP000298246"/>
    </source>
</evidence>
<dbReference type="PANTHER" id="PTHR32305">
    <property type="match status" value="1"/>
</dbReference>
<keyword evidence="6" id="KW-1185">Reference proteome</keyword>
<dbReference type="NCBIfam" id="TIGR03696">
    <property type="entry name" value="Rhs_assc_core"/>
    <property type="match status" value="1"/>
</dbReference>